<evidence type="ECO:0000313" key="2">
    <source>
        <dbReference type="EMBL" id="KAL1302630.1"/>
    </source>
</evidence>
<dbReference type="Proteomes" id="UP001562354">
    <property type="component" value="Unassembled WGS sequence"/>
</dbReference>
<protein>
    <recommendedName>
        <fullName evidence="4">HhH-GPD domain-containing protein</fullName>
    </recommendedName>
</protein>
<dbReference type="GeneID" id="95976703"/>
<dbReference type="PANTHER" id="PTHR21521">
    <property type="entry name" value="AMUN, ISOFORM A"/>
    <property type="match status" value="1"/>
</dbReference>
<evidence type="ECO:0000256" key="1">
    <source>
        <dbReference type="SAM" id="MobiDB-lite"/>
    </source>
</evidence>
<dbReference type="RefSeq" id="XP_069198906.1">
    <property type="nucleotide sequence ID" value="XM_069342405.1"/>
</dbReference>
<organism evidence="2 3">
    <name type="scientific">Neodothiora populina</name>
    <dbReference type="NCBI Taxonomy" id="2781224"/>
    <lineage>
        <taxon>Eukaryota</taxon>
        <taxon>Fungi</taxon>
        <taxon>Dikarya</taxon>
        <taxon>Ascomycota</taxon>
        <taxon>Pezizomycotina</taxon>
        <taxon>Dothideomycetes</taxon>
        <taxon>Dothideomycetidae</taxon>
        <taxon>Dothideales</taxon>
        <taxon>Dothioraceae</taxon>
        <taxon>Neodothiora</taxon>
    </lineage>
</organism>
<name>A0ABR3P973_9PEZI</name>
<sequence>MSTSDELRCDTIGLKRFKAELDGYGDVVPEKVGELEQQRLEIIPRALAEREIAYLTKAEIQTLVDWKLSHGTFRPSLQKLVASNAEETVEESTKAAFAYYGANNTRWDDAVAMLAKDLRGVGPATATLLLSVFDSVNIPFFSDELFRWTTFEEGKGRGWDRKIKYSIGEYKQMYPLVQAVRDRLQAEGQTVTALEVEKVAYVIGKRSGTAAVAADSKSTKATKKRKLEEPDSAGQEDQEVEAPPSKETRRTSKWKQFPPPA</sequence>
<dbReference type="EMBL" id="JBFMKM010000012">
    <property type="protein sequence ID" value="KAL1302630.1"/>
    <property type="molecule type" value="Genomic_DNA"/>
</dbReference>
<evidence type="ECO:0008006" key="4">
    <source>
        <dbReference type="Google" id="ProtNLM"/>
    </source>
</evidence>
<keyword evidence="3" id="KW-1185">Reference proteome</keyword>
<comment type="caution">
    <text evidence="2">The sequence shown here is derived from an EMBL/GenBank/DDBJ whole genome shotgun (WGS) entry which is preliminary data.</text>
</comment>
<dbReference type="PANTHER" id="PTHR21521:SF0">
    <property type="entry name" value="AMUN, ISOFORM A"/>
    <property type="match status" value="1"/>
</dbReference>
<accession>A0ABR3P973</accession>
<reference evidence="2 3" key="1">
    <citation type="submission" date="2024-07" db="EMBL/GenBank/DDBJ databases">
        <title>Draft sequence of the Neodothiora populina.</title>
        <authorList>
            <person name="Drown D.D."/>
            <person name="Schuette U.S."/>
            <person name="Buechlein A.B."/>
            <person name="Rusch D.R."/>
            <person name="Winton L.W."/>
            <person name="Adams G.A."/>
        </authorList>
    </citation>
    <scope>NUCLEOTIDE SEQUENCE [LARGE SCALE GENOMIC DNA]</scope>
    <source>
        <strain evidence="2 3">CPC 39397</strain>
    </source>
</reference>
<feature type="compositionally biased region" description="Acidic residues" evidence="1">
    <location>
        <begin position="230"/>
        <end position="240"/>
    </location>
</feature>
<feature type="region of interest" description="Disordered" evidence="1">
    <location>
        <begin position="211"/>
        <end position="261"/>
    </location>
</feature>
<proteinExistence type="predicted"/>
<evidence type="ECO:0000313" key="3">
    <source>
        <dbReference type="Proteomes" id="UP001562354"/>
    </source>
</evidence>
<gene>
    <name evidence="2" type="ORF">AAFC00_003001</name>
</gene>